<feature type="transmembrane region" description="Helical" evidence="7">
    <location>
        <begin position="222"/>
        <end position="244"/>
    </location>
</feature>
<dbReference type="PANTHER" id="PTHR30193:SF37">
    <property type="entry name" value="INNER MEMBRANE ABC TRANSPORTER PERMEASE PROTEIN YCJO"/>
    <property type="match status" value="1"/>
</dbReference>
<dbReference type="InterPro" id="IPR000515">
    <property type="entry name" value="MetI-like"/>
</dbReference>
<feature type="domain" description="ABC transmembrane type-1" evidence="8">
    <location>
        <begin position="78"/>
        <end position="292"/>
    </location>
</feature>
<dbReference type="SUPFAM" id="SSF160964">
    <property type="entry name" value="MalF N-terminal region-like"/>
    <property type="match status" value="1"/>
</dbReference>
<feature type="transmembrane region" description="Helical" evidence="7">
    <location>
        <begin position="82"/>
        <end position="103"/>
    </location>
</feature>
<sequence>MESRKKPHKAKEKLNNDTFWGYLFIAPTLLGLLIFYIFPLFQTFFYSFTNWGDFGNYSWSGLENYKAMLDNPKIWQSFRNTLIYAFVMVPLSIAVSILVAVLLNQKIKGLTVYRTLYFLPVVTMPAAIGMIWKWLYNSDYGIINQVLAWFSVNGPDWLTDPNWVLISIIVVGTWSVIGTNMIILLSGLQGIPKSLYEAASMDGAGVTYSFFRITLPLLSPTVFFVAVISFISAFQVFDFIFMMVSPTNPAIDNAQSVIYLFYHYAFVIGDKGLAAAISFVLFAIILVLTIIQFRLQKRWVHYD</sequence>
<keyword evidence="2 7" id="KW-0813">Transport</keyword>
<dbReference type="PANTHER" id="PTHR30193">
    <property type="entry name" value="ABC TRANSPORTER PERMEASE PROTEIN"/>
    <property type="match status" value="1"/>
</dbReference>
<feature type="transmembrane region" description="Helical" evidence="7">
    <location>
        <begin position="115"/>
        <end position="135"/>
    </location>
</feature>
<feature type="transmembrane region" description="Helical" evidence="7">
    <location>
        <begin position="20"/>
        <end position="41"/>
    </location>
</feature>
<reference evidence="9 10" key="1">
    <citation type="journal article" date="2024" name="Int. J. Syst. Evol. Microbiol.">
        <title>Virgibacillus tibetensis sp. nov., isolated from salt lake on the Tibetan Plateau of China.</title>
        <authorList>
            <person name="Phurbu D."/>
            <person name="Liu Z.-X."/>
            <person name="Wang R."/>
            <person name="Zheng Y.-Y."/>
            <person name="Liu H.-C."/>
            <person name="Zhou Y.-G."/>
            <person name="Yu Y.-J."/>
            <person name="Li A.-H."/>
        </authorList>
    </citation>
    <scope>NUCLEOTIDE SEQUENCE [LARGE SCALE GENOMIC DNA]</scope>
    <source>
        <strain evidence="9 10">C22-A2</strain>
    </source>
</reference>
<proteinExistence type="inferred from homology"/>
<protein>
    <submittedName>
        <fullName evidence="9">Sugar ABC transporter permease</fullName>
    </submittedName>
</protein>
<dbReference type="Proteomes" id="UP001335737">
    <property type="component" value="Unassembled WGS sequence"/>
</dbReference>
<evidence type="ECO:0000256" key="1">
    <source>
        <dbReference type="ARBA" id="ARBA00004651"/>
    </source>
</evidence>
<keyword evidence="4 7" id="KW-0812">Transmembrane</keyword>
<feature type="transmembrane region" description="Helical" evidence="7">
    <location>
        <begin position="163"/>
        <end position="185"/>
    </location>
</feature>
<dbReference type="InterPro" id="IPR035906">
    <property type="entry name" value="MetI-like_sf"/>
</dbReference>
<dbReference type="InterPro" id="IPR051393">
    <property type="entry name" value="ABC_transporter_permease"/>
</dbReference>
<dbReference type="EMBL" id="JARZFX010000002">
    <property type="protein sequence ID" value="MEC5423443.1"/>
    <property type="molecule type" value="Genomic_DNA"/>
</dbReference>
<evidence type="ECO:0000256" key="6">
    <source>
        <dbReference type="ARBA" id="ARBA00023136"/>
    </source>
</evidence>
<dbReference type="PROSITE" id="PS50928">
    <property type="entry name" value="ABC_TM1"/>
    <property type="match status" value="1"/>
</dbReference>
<evidence type="ECO:0000259" key="8">
    <source>
        <dbReference type="PROSITE" id="PS50928"/>
    </source>
</evidence>
<evidence type="ECO:0000256" key="3">
    <source>
        <dbReference type="ARBA" id="ARBA00022475"/>
    </source>
</evidence>
<comment type="similarity">
    <text evidence="7">Belongs to the binding-protein-dependent transport system permease family.</text>
</comment>
<accession>A0ABU6KE80</accession>
<evidence type="ECO:0000256" key="2">
    <source>
        <dbReference type="ARBA" id="ARBA00022448"/>
    </source>
</evidence>
<dbReference type="CDD" id="cd06261">
    <property type="entry name" value="TM_PBP2"/>
    <property type="match status" value="1"/>
</dbReference>
<comment type="subcellular location">
    <subcellularLocation>
        <location evidence="1 7">Cell membrane</location>
        <topology evidence="1 7">Multi-pass membrane protein</topology>
    </subcellularLocation>
</comment>
<dbReference type="Pfam" id="PF00528">
    <property type="entry name" value="BPD_transp_1"/>
    <property type="match status" value="1"/>
</dbReference>
<evidence type="ECO:0000256" key="4">
    <source>
        <dbReference type="ARBA" id="ARBA00022692"/>
    </source>
</evidence>
<feature type="transmembrane region" description="Helical" evidence="7">
    <location>
        <begin position="264"/>
        <end position="291"/>
    </location>
</feature>
<evidence type="ECO:0000256" key="5">
    <source>
        <dbReference type="ARBA" id="ARBA00022989"/>
    </source>
</evidence>
<keyword evidence="3" id="KW-1003">Cell membrane</keyword>
<evidence type="ECO:0000313" key="9">
    <source>
        <dbReference type="EMBL" id="MEC5423443.1"/>
    </source>
</evidence>
<evidence type="ECO:0000313" key="10">
    <source>
        <dbReference type="Proteomes" id="UP001335737"/>
    </source>
</evidence>
<comment type="caution">
    <text evidence="9">The sequence shown here is derived from an EMBL/GenBank/DDBJ whole genome shotgun (WGS) entry which is preliminary data.</text>
</comment>
<dbReference type="RefSeq" id="WP_327606992.1">
    <property type="nucleotide sequence ID" value="NZ_JARZFX010000002.1"/>
</dbReference>
<keyword evidence="5 7" id="KW-1133">Transmembrane helix</keyword>
<evidence type="ECO:0000256" key="7">
    <source>
        <dbReference type="RuleBase" id="RU363032"/>
    </source>
</evidence>
<dbReference type="Gene3D" id="1.10.3720.10">
    <property type="entry name" value="MetI-like"/>
    <property type="match status" value="1"/>
</dbReference>
<keyword evidence="10" id="KW-1185">Reference proteome</keyword>
<organism evidence="9 10">
    <name type="scientific">Virgibacillus tibetensis</name>
    <dbReference type="NCBI Taxonomy" id="3042313"/>
    <lineage>
        <taxon>Bacteria</taxon>
        <taxon>Bacillati</taxon>
        <taxon>Bacillota</taxon>
        <taxon>Bacilli</taxon>
        <taxon>Bacillales</taxon>
        <taxon>Bacillaceae</taxon>
        <taxon>Virgibacillus</taxon>
    </lineage>
</organism>
<keyword evidence="6 7" id="KW-0472">Membrane</keyword>
<name>A0ABU6KE80_9BACI</name>
<dbReference type="SUPFAM" id="SSF161098">
    <property type="entry name" value="MetI-like"/>
    <property type="match status" value="1"/>
</dbReference>
<gene>
    <name evidence="9" type="ORF">QGM71_08025</name>
</gene>